<feature type="transmembrane region" description="Helical" evidence="8">
    <location>
        <begin position="79"/>
        <end position="104"/>
    </location>
</feature>
<comment type="caution">
    <text evidence="10">The sequence shown here is derived from an EMBL/GenBank/DDBJ whole genome shotgun (WGS) entry which is preliminary data.</text>
</comment>
<dbReference type="GO" id="GO:0005886">
    <property type="term" value="C:plasma membrane"/>
    <property type="evidence" value="ECO:0007669"/>
    <property type="project" value="UniProtKB-SubCell"/>
</dbReference>
<dbReference type="EMBL" id="FBSY01000017">
    <property type="protein sequence ID" value="CUW17001.1"/>
    <property type="molecule type" value="Genomic_DNA"/>
</dbReference>
<keyword evidence="11" id="KW-1185">Reference proteome</keyword>
<accession>A0A9Q3STX6</accession>
<keyword evidence="5 8" id="KW-0812">Transmembrane</keyword>
<sequence length="372" mass="41184">MFPNMKLKKLFFWTLELLAGAVLILIVSGFDFLMRPISVFISTVFVPLLVAGFLYYVLKPILKLVTKIKIFGKSIPHQFAVIITFVLFLAVIATALIVLVPTLIREITNLITAMPSFAQDMQRFATETINSRWFENLHLSVNADQIRSAVGQYAASFLNITAGTLGTVVSTVTSVTINLVTIPVVLFYMLSDGDRLVPAIKKAFPDRHAQKISELTTKMDNTIEKYISGQAIEMLFVGVTMAIGYLIIGQPYAWLLAVVAGITNIVPYIGPWIGVIPALIVASTQSWKQMIFVFIVMTVVQQLDGNFIYPNVIGKSLAIHPLTIMLLLMVAGNLWGIVGMIVIVPVYAVLRVIISFVLELFALTKSQDILRE</sequence>
<evidence type="ECO:0000256" key="2">
    <source>
        <dbReference type="ARBA" id="ARBA00009773"/>
    </source>
</evidence>
<evidence type="ECO:0000256" key="1">
    <source>
        <dbReference type="ARBA" id="ARBA00004651"/>
    </source>
</evidence>
<dbReference type="Proteomes" id="UP000199271">
    <property type="component" value="Unassembled WGS sequence"/>
</dbReference>
<dbReference type="PANTHER" id="PTHR21716">
    <property type="entry name" value="TRANSMEMBRANE PROTEIN"/>
    <property type="match status" value="1"/>
</dbReference>
<dbReference type="Pfam" id="PF01594">
    <property type="entry name" value="AI-2E_transport"/>
    <property type="match status" value="1"/>
</dbReference>
<reference evidence="10" key="2">
    <citation type="submission" date="2021-05" db="EMBL/GenBank/DDBJ databases">
        <title>Pangenome of Leuconostoc gelidum warrants species status for Leuconostoc gelidum subsp. gasicomitatum.</title>
        <authorList>
            <person name="Johansson P."/>
            <person name="Sade E."/>
            <person name="Hultman J."/>
            <person name="Auvinen P."/>
            <person name="Bjorkroth J."/>
        </authorList>
    </citation>
    <scope>NUCLEOTIDE SEQUENCE</scope>
    <source>
        <strain evidence="10">A.21.4</strain>
    </source>
</reference>
<evidence type="ECO:0000256" key="4">
    <source>
        <dbReference type="ARBA" id="ARBA00022475"/>
    </source>
</evidence>
<reference evidence="9 11" key="1">
    <citation type="submission" date="2015-12" db="EMBL/GenBank/DDBJ databases">
        <authorList>
            <person name="Andreevskaya M."/>
        </authorList>
    </citation>
    <scope>NUCLEOTIDE SEQUENCE [LARGE SCALE GENOMIC DNA]</scope>
    <source>
        <strain evidence="9 11">C122c</strain>
    </source>
</reference>
<dbReference type="RefSeq" id="WP_013231207.1">
    <property type="nucleotide sequence ID" value="NZ_BPKT01000001.1"/>
</dbReference>
<dbReference type="AlphaFoldDB" id="A0A9Q3STX6"/>
<evidence type="ECO:0000313" key="11">
    <source>
        <dbReference type="Proteomes" id="UP000199271"/>
    </source>
</evidence>
<name>A0A9Q3STX6_9LACO</name>
<proteinExistence type="inferred from homology"/>
<evidence type="ECO:0000313" key="9">
    <source>
        <dbReference type="EMBL" id="CUW17001.1"/>
    </source>
</evidence>
<keyword evidence="7 8" id="KW-0472">Membrane</keyword>
<evidence type="ECO:0000256" key="5">
    <source>
        <dbReference type="ARBA" id="ARBA00022692"/>
    </source>
</evidence>
<dbReference type="GO" id="GO:0055085">
    <property type="term" value="P:transmembrane transport"/>
    <property type="evidence" value="ECO:0007669"/>
    <property type="project" value="TreeGrafter"/>
</dbReference>
<dbReference type="OMA" id="DQVIQPR"/>
<feature type="transmembrane region" description="Helical" evidence="8">
    <location>
        <begin position="291"/>
        <end position="312"/>
    </location>
</feature>
<dbReference type="PANTHER" id="PTHR21716:SF53">
    <property type="entry name" value="PERMEASE PERM-RELATED"/>
    <property type="match status" value="1"/>
</dbReference>
<dbReference type="Proteomes" id="UP000752647">
    <property type="component" value="Unassembled WGS sequence"/>
</dbReference>
<feature type="transmembrane region" description="Helical" evidence="8">
    <location>
        <begin position="254"/>
        <end position="279"/>
    </location>
</feature>
<organism evidence="10 12">
    <name type="scientific">Leuconostoc gasicomitatum</name>
    <dbReference type="NCBI Taxonomy" id="115778"/>
    <lineage>
        <taxon>Bacteria</taxon>
        <taxon>Bacillati</taxon>
        <taxon>Bacillota</taxon>
        <taxon>Bacilli</taxon>
        <taxon>Lactobacillales</taxon>
        <taxon>Lactobacillaceae</taxon>
        <taxon>Leuconostoc</taxon>
        <taxon>Leuconostoc gelidum group</taxon>
    </lineage>
</organism>
<feature type="transmembrane region" description="Helical" evidence="8">
    <location>
        <begin position="168"/>
        <end position="190"/>
    </location>
</feature>
<comment type="similarity">
    <text evidence="2">Belongs to the autoinducer-2 exporter (AI-2E) (TC 2.A.86) family.</text>
</comment>
<keyword evidence="4" id="KW-1003">Cell membrane</keyword>
<gene>
    <name evidence="9" type="ORF">C122C_1561</name>
    <name evidence="10" type="ORF">KIJ12_00350</name>
</gene>
<dbReference type="InterPro" id="IPR002549">
    <property type="entry name" value="AI-2E-like"/>
</dbReference>
<evidence type="ECO:0000313" key="12">
    <source>
        <dbReference type="Proteomes" id="UP000752647"/>
    </source>
</evidence>
<keyword evidence="3" id="KW-0813">Transport</keyword>
<dbReference type="EMBL" id="JAHBFI010000001">
    <property type="protein sequence ID" value="MBZ5961631.1"/>
    <property type="molecule type" value="Genomic_DNA"/>
</dbReference>
<comment type="subcellular location">
    <subcellularLocation>
        <location evidence="1">Cell membrane</location>
        <topology evidence="1">Multi-pass membrane protein</topology>
    </subcellularLocation>
</comment>
<protein>
    <submittedName>
        <fullName evidence="10">AI-2E family transporter</fullName>
    </submittedName>
    <submittedName>
        <fullName evidence="9">Predicted permease</fullName>
    </submittedName>
</protein>
<evidence type="ECO:0000256" key="8">
    <source>
        <dbReference type="SAM" id="Phobius"/>
    </source>
</evidence>
<evidence type="ECO:0000256" key="6">
    <source>
        <dbReference type="ARBA" id="ARBA00022989"/>
    </source>
</evidence>
<evidence type="ECO:0000256" key="7">
    <source>
        <dbReference type="ARBA" id="ARBA00023136"/>
    </source>
</evidence>
<evidence type="ECO:0000313" key="10">
    <source>
        <dbReference type="EMBL" id="MBZ5961631.1"/>
    </source>
</evidence>
<feature type="transmembrane region" description="Helical" evidence="8">
    <location>
        <begin position="39"/>
        <end position="58"/>
    </location>
</feature>
<evidence type="ECO:0000256" key="3">
    <source>
        <dbReference type="ARBA" id="ARBA00022448"/>
    </source>
</evidence>
<feature type="transmembrane region" description="Helical" evidence="8">
    <location>
        <begin position="226"/>
        <end position="248"/>
    </location>
</feature>
<dbReference type="GeneID" id="34302026"/>
<feature type="transmembrane region" description="Helical" evidence="8">
    <location>
        <begin position="324"/>
        <end position="350"/>
    </location>
</feature>
<keyword evidence="6 8" id="KW-1133">Transmembrane helix</keyword>